<comment type="subcellular location">
    <subcellularLocation>
        <location evidence="1">Secreted</location>
        <location evidence="1">Cell wall</location>
    </subcellularLocation>
</comment>
<feature type="region of interest" description="Disordered" evidence="7">
    <location>
        <begin position="164"/>
        <end position="185"/>
    </location>
</feature>
<protein>
    <submittedName>
        <fullName evidence="11">LPXTG cell wall anchor domain-containing protein</fullName>
    </submittedName>
</protein>
<proteinExistence type="inferred from homology"/>
<evidence type="ECO:0000259" key="10">
    <source>
        <dbReference type="PROSITE" id="PS50847"/>
    </source>
</evidence>
<feature type="domain" description="Gram-positive cocci surface proteins LPxTG" evidence="10">
    <location>
        <begin position="1616"/>
        <end position="1651"/>
    </location>
</feature>
<feature type="signal peptide" evidence="9">
    <location>
        <begin position="1"/>
        <end position="22"/>
    </location>
</feature>
<keyword evidence="4" id="KW-0964">Secreted</keyword>
<keyword evidence="3" id="KW-0134">Cell wall</keyword>
<dbReference type="InterPro" id="IPR011252">
    <property type="entry name" value="Fibrogen-bd_dom1"/>
</dbReference>
<evidence type="ECO:0000256" key="2">
    <source>
        <dbReference type="ARBA" id="ARBA00007257"/>
    </source>
</evidence>
<dbReference type="PROSITE" id="PS50847">
    <property type="entry name" value="GRAM_POS_ANCHORING"/>
    <property type="match status" value="1"/>
</dbReference>
<keyword evidence="5 9" id="KW-0732">Signal</keyword>
<dbReference type="SUPFAM" id="SSF49401">
    <property type="entry name" value="Bacterial adhesins"/>
    <property type="match status" value="2"/>
</dbReference>
<feature type="region of interest" description="Disordered" evidence="7">
    <location>
        <begin position="1563"/>
        <end position="1612"/>
    </location>
</feature>
<organism evidence="11 12">
    <name type="scientific">Vagococcus hydrophili</name>
    <dbReference type="NCBI Taxonomy" id="2714947"/>
    <lineage>
        <taxon>Bacteria</taxon>
        <taxon>Bacillati</taxon>
        <taxon>Bacillota</taxon>
        <taxon>Bacilli</taxon>
        <taxon>Lactobacillales</taxon>
        <taxon>Enterococcaceae</taxon>
        <taxon>Vagococcus</taxon>
    </lineage>
</organism>
<dbReference type="PANTHER" id="PTHR36108:SF13">
    <property type="entry name" value="COLOSSIN-B-RELATED"/>
    <property type="match status" value="1"/>
</dbReference>
<dbReference type="InterPro" id="IPR041033">
    <property type="entry name" value="SpaA_PFL_dom_1"/>
</dbReference>
<dbReference type="EMBL" id="CP049887">
    <property type="protein sequence ID" value="QIL47918.1"/>
    <property type="molecule type" value="Genomic_DNA"/>
</dbReference>
<comment type="similarity">
    <text evidence="2">Belongs to the serine-aspartate repeat-containing protein (SDr) family.</text>
</comment>
<keyword evidence="6" id="KW-0572">Peptidoglycan-anchor</keyword>
<keyword evidence="8" id="KW-1133">Transmembrane helix</keyword>
<dbReference type="InterPro" id="IPR008966">
    <property type="entry name" value="Adhesion_dom_sf"/>
</dbReference>
<keyword evidence="8" id="KW-0472">Membrane</keyword>
<evidence type="ECO:0000313" key="11">
    <source>
        <dbReference type="EMBL" id="QIL47918.1"/>
    </source>
</evidence>
<dbReference type="PANTHER" id="PTHR36108">
    <property type="entry name" value="COLOSSIN-B-RELATED"/>
    <property type="match status" value="1"/>
</dbReference>
<dbReference type="Pfam" id="PF00746">
    <property type="entry name" value="Gram_pos_anchor"/>
    <property type="match status" value="1"/>
</dbReference>
<dbReference type="InterPro" id="IPR013783">
    <property type="entry name" value="Ig-like_fold"/>
</dbReference>
<evidence type="ECO:0000256" key="1">
    <source>
        <dbReference type="ARBA" id="ARBA00004191"/>
    </source>
</evidence>
<dbReference type="InterPro" id="IPR019931">
    <property type="entry name" value="LPXTG_anchor"/>
</dbReference>
<reference evidence="11 12" key="1">
    <citation type="submission" date="2020-03" db="EMBL/GenBank/DDBJ databases">
        <title>Vagococcus sp. nov., isolated from beetles.</title>
        <authorList>
            <person name="Hyun D.-W."/>
            <person name="Bae J.-W."/>
        </authorList>
    </citation>
    <scope>NUCLEOTIDE SEQUENCE [LARGE SCALE GENOMIC DNA]</scope>
    <source>
        <strain evidence="11 12">HDW17B</strain>
    </source>
</reference>
<evidence type="ECO:0000256" key="8">
    <source>
        <dbReference type="SAM" id="Phobius"/>
    </source>
</evidence>
<evidence type="ECO:0000256" key="5">
    <source>
        <dbReference type="ARBA" id="ARBA00022729"/>
    </source>
</evidence>
<dbReference type="Pfam" id="PF17802">
    <property type="entry name" value="SpaA"/>
    <property type="match status" value="12"/>
</dbReference>
<keyword evidence="12" id="KW-1185">Reference proteome</keyword>
<dbReference type="RefSeq" id="WP_166034083.1">
    <property type="nucleotide sequence ID" value="NZ_CP049887.1"/>
</dbReference>
<name>A0A6G8AS61_9ENTE</name>
<sequence length="1651" mass="178278">MKRILKVLTVLLVLMSNVLSSAVTVVQAEGIQDVSSQLLANIKTDANDVSDGGRFKITAEFNDNNKKIQNGDTINLSWPQMNNVEIKGFAKEIPILVSGVEVGKAVITLTGATITFNQAVEQFDQGTVKGGITFQVTASNYNKGTSTEGINIVGGNQVKEITVSRTEGTDPGPGTQDFTTKNGGLYPERPNEVMWDIFVNNNAEKLNSDLKIVDTLKESPNAHELKPETIEIYVEGANPQSYRGEGALDNFRRDFNATVDYSVENGTINILIPQANATQNKFRIIYKSEIKDMAVAFFKNTVESDYQVEGKDAKHDSVTHTIQNINADAWGDGSKTAKLTIVKRDSNSKLPLENAKFVLKDSKGNIVKDNLVSDKDGQIVVDKLAPEEYYLEEVEAPEGYKLLTDSVFVSVNKPNVNIDIENTPKEVFGSVEVTKTDSKDADKVLSGAKFTLTEIATGKTFDLVTGEDGKAVVDQLPLGKYNLVETEAPAGYNLNSTPQEIEVKKDETTANKTSVTVTNEETIVLGGVEVTKVDAKDASKVLSGAKFELTEVATGEKHELVTDESGKASINKLPLGKYTLVETEAPKGYLLDKTAKELEITKDSATKNTTSITVENTETTPWVPIVPSTPLGGVEVTKVDAKDASKVLSGAKFELTEVATGEKHELVTDENGKASINKLPLGKYTLVETEAPKGYELDKTAKELEITKDVATKNTTSITVENTETTPWIPIVPSTPLGGVEVTKVDAKDKTKVLSGAKFELTEVATGEKHELVTDESGKASINKLPLGKYTLVETEAPKGYELDNTAKELEITKDVATKNTTSITVENTETTPWVPIVPSTPLGGVEVTKVDAKDKTKVLSGAKFELTEVATGEKHELVTDESGKASINKLPLGKYTLVETEAPKGYLLDKTAKELEITKDSATKNTTSITVENTETTPWVPIVPSTPLGGVEVTKVDAKDASKVLSGAKFELTEVATGEKHELVTGEDGKASINKLPLGKYTLVETEAPKGYELDKTAKELEITKDVATKNTTSITVENTETTPWVPIVPSTPLGGVEVTKVDAKDKTKVLSGAKFELTEVATGEKHELVTDENGKASINKLPLGKYTLVETEAPKGYELDKTAKELEITKDVATKNTTSITVENTETTPWIPIVPSTPLGGVEVTKVDAKDASKVLSGAKFELTEVATGEKHELVTDENGKASINKLPLGKYTLVETEAPKGYELDKTAKELEITKDVATKNTTSITVENTETTPWVPIVPSTPLGGVEVTKVDAKDKTKVLEGAKFELKEIATNKTYELVTDASGKASINKLPLGKYTLVETEAPKGYLLDKTAKELEITKDAATKNTTSITVENTETTPWVPIVPSTPLGGVEVTKVDAKDKTKVLEGAKFELKEIATNKTYELVTDASGKASINKLPLGKYTLVETEAPKGYLLDKTAKELEITKDAATKNTTSITVTNTETTPWVPIVPSTPLGGVEVTKVDAKDKTKVLEGAKFELKEIATNKTYELVTDASGKASINKLPLGKYTLVETEAPKGYELDKTAKELEITKDVATKNTTSITVTNEQEKPNKPVKPEPKAPTKPGEPNKPKTPNKVVPGKPVYNTPQKRMLPRTGEVVMNNLVIIGLILLVALGLVVGMRYKRKNS</sequence>
<accession>A0A6G8AS61</accession>
<gene>
    <name evidence="11" type="ORF">G7082_04910</name>
</gene>
<feature type="transmembrane region" description="Helical" evidence="8">
    <location>
        <begin position="1622"/>
        <end position="1642"/>
    </location>
</feature>
<dbReference type="Proteomes" id="UP000501747">
    <property type="component" value="Chromosome"/>
</dbReference>
<dbReference type="SUPFAM" id="SSF49478">
    <property type="entry name" value="Cna protein B-type domain"/>
    <property type="match status" value="12"/>
</dbReference>
<evidence type="ECO:0000256" key="7">
    <source>
        <dbReference type="SAM" id="MobiDB-lite"/>
    </source>
</evidence>
<evidence type="ECO:0000256" key="4">
    <source>
        <dbReference type="ARBA" id="ARBA00022525"/>
    </source>
</evidence>
<dbReference type="Gene3D" id="2.60.40.740">
    <property type="match status" value="1"/>
</dbReference>
<evidence type="ECO:0000256" key="6">
    <source>
        <dbReference type="ARBA" id="ARBA00023088"/>
    </source>
</evidence>
<evidence type="ECO:0000313" key="12">
    <source>
        <dbReference type="Proteomes" id="UP000501747"/>
    </source>
</evidence>
<keyword evidence="8" id="KW-0812">Transmembrane</keyword>
<evidence type="ECO:0000256" key="9">
    <source>
        <dbReference type="SAM" id="SignalP"/>
    </source>
</evidence>
<feature type="compositionally biased region" description="Basic and acidic residues" evidence="7">
    <location>
        <begin position="1571"/>
        <end position="1585"/>
    </location>
</feature>
<dbReference type="Gene3D" id="2.60.40.1280">
    <property type="match status" value="1"/>
</dbReference>
<dbReference type="NCBIfam" id="TIGR01167">
    <property type="entry name" value="LPXTG_anchor"/>
    <property type="match status" value="1"/>
</dbReference>
<feature type="chain" id="PRO_5038995081" evidence="9">
    <location>
        <begin position="23"/>
        <end position="1651"/>
    </location>
</feature>
<evidence type="ECO:0000256" key="3">
    <source>
        <dbReference type="ARBA" id="ARBA00022512"/>
    </source>
</evidence>
<dbReference type="GO" id="GO:0007155">
    <property type="term" value="P:cell adhesion"/>
    <property type="evidence" value="ECO:0007669"/>
    <property type="project" value="InterPro"/>
</dbReference>
<dbReference type="Gene3D" id="2.60.40.10">
    <property type="entry name" value="Immunoglobulins"/>
    <property type="match status" value="12"/>
</dbReference>
<dbReference type="KEGG" id="vhy:G7082_04910"/>
<feature type="compositionally biased region" description="Low complexity" evidence="7">
    <location>
        <begin position="1596"/>
        <end position="1607"/>
    </location>
</feature>